<dbReference type="FunFam" id="3.10.110.10:FF:000101">
    <property type="entry name" value="Ubiquitin-conjugating enzyme E2 D2"/>
    <property type="match status" value="1"/>
</dbReference>
<dbReference type="Gene3D" id="3.10.110.10">
    <property type="entry name" value="Ubiquitin Conjugating Enzyme"/>
    <property type="match status" value="1"/>
</dbReference>
<dbReference type="SUPFAM" id="SSF54495">
    <property type="entry name" value="UBC-like"/>
    <property type="match status" value="1"/>
</dbReference>
<dbReference type="GO" id="GO:0005524">
    <property type="term" value="F:ATP binding"/>
    <property type="evidence" value="ECO:0007669"/>
    <property type="project" value="UniProtKB-KW"/>
</dbReference>
<keyword evidence="5" id="KW-0833">Ubl conjugation pathway</keyword>
<accession>A0A8H3MGH0</accession>
<evidence type="ECO:0000256" key="6">
    <source>
        <dbReference type="ARBA" id="ARBA00022840"/>
    </source>
</evidence>
<reference evidence="8" key="1">
    <citation type="submission" date="2019-10" db="EMBL/GenBank/DDBJ databases">
        <title>Conservation and host-specific expression of non-tandemly repeated heterogenous ribosome RNA gene in arbuscular mycorrhizal fungi.</title>
        <authorList>
            <person name="Maeda T."/>
            <person name="Kobayashi Y."/>
            <person name="Nakagawa T."/>
            <person name="Ezawa T."/>
            <person name="Yamaguchi K."/>
            <person name="Bino T."/>
            <person name="Nishimoto Y."/>
            <person name="Shigenobu S."/>
            <person name="Kawaguchi M."/>
        </authorList>
    </citation>
    <scope>NUCLEOTIDE SEQUENCE</scope>
    <source>
        <strain evidence="8">HR1</strain>
    </source>
</reference>
<evidence type="ECO:0000256" key="3">
    <source>
        <dbReference type="ARBA" id="ARBA00022679"/>
    </source>
</evidence>
<dbReference type="PANTHER" id="PTHR24068">
    <property type="entry name" value="UBIQUITIN-CONJUGATING ENZYME E2"/>
    <property type="match status" value="1"/>
</dbReference>
<evidence type="ECO:0000256" key="2">
    <source>
        <dbReference type="ARBA" id="ARBA00004906"/>
    </source>
</evidence>
<evidence type="ECO:0000256" key="1">
    <source>
        <dbReference type="ARBA" id="ARBA00000485"/>
    </source>
</evidence>
<keyword evidence="6" id="KW-0067">ATP-binding</keyword>
<dbReference type="EMBL" id="BLAL01000324">
    <property type="protein sequence ID" value="GET03487.1"/>
    <property type="molecule type" value="Genomic_DNA"/>
</dbReference>
<dbReference type="Proteomes" id="UP000615446">
    <property type="component" value="Unassembled WGS sequence"/>
</dbReference>
<protein>
    <submittedName>
        <fullName evidence="8">Ubiquitin-conjugating enzyme</fullName>
    </submittedName>
</protein>
<dbReference type="InterPro" id="IPR000608">
    <property type="entry name" value="UBC"/>
</dbReference>
<name>A0A8H3MGH0_9GLOM</name>
<keyword evidence="3" id="KW-0808">Transferase</keyword>
<sequence>MDFNNKNNNNLDKTIKRINVELRDIKHNQMPLFSASPIGNNIFRWLAMILGPSDSPYSGGVFFLDVHLPTDYPWKPPKINFTTKIYHPNVNSNGNIGLDNLNHQWSPALTISTILSSIYSLLTDPNLDFTFDPEIVHVYKNERSRYDATAREWTVKYAIGLDNID</sequence>
<comment type="caution">
    <text evidence="8">The sequence shown here is derived from an EMBL/GenBank/DDBJ whole genome shotgun (WGS) entry which is preliminary data.</text>
</comment>
<comment type="catalytic activity">
    <reaction evidence="1">
        <text>S-ubiquitinyl-[E1 ubiquitin-activating enzyme]-L-cysteine + [E2 ubiquitin-conjugating enzyme]-L-cysteine = [E1 ubiquitin-activating enzyme]-L-cysteine + S-ubiquitinyl-[E2 ubiquitin-conjugating enzyme]-L-cysteine.</text>
        <dbReference type="EC" id="2.3.2.23"/>
    </reaction>
</comment>
<proteinExistence type="predicted"/>
<dbReference type="SMART" id="SM00212">
    <property type="entry name" value="UBCc"/>
    <property type="match status" value="1"/>
</dbReference>
<feature type="domain" description="UBC core" evidence="7">
    <location>
        <begin position="13"/>
        <end position="159"/>
    </location>
</feature>
<evidence type="ECO:0000256" key="5">
    <source>
        <dbReference type="ARBA" id="ARBA00022786"/>
    </source>
</evidence>
<dbReference type="Pfam" id="PF00179">
    <property type="entry name" value="UQ_con"/>
    <property type="match status" value="1"/>
</dbReference>
<organism evidence="8 9">
    <name type="scientific">Rhizophagus clarus</name>
    <dbReference type="NCBI Taxonomy" id="94130"/>
    <lineage>
        <taxon>Eukaryota</taxon>
        <taxon>Fungi</taxon>
        <taxon>Fungi incertae sedis</taxon>
        <taxon>Mucoromycota</taxon>
        <taxon>Glomeromycotina</taxon>
        <taxon>Glomeromycetes</taxon>
        <taxon>Glomerales</taxon>
        <taxon>Glomeraceae</taxon>
        <taxon>Rhizophagus</taxon>
    </lineage>
</organism>
<evidence type="ECO:0000313" key="9">
    <source>
        <dbReference type="Proteomes" id="UP000615446"/>
    </source>
</evidence>
<comment type="pathway">
    <text evidence="2">Protein modification; protein ubiquitination.</text>
</comment>
<keyword evidence="4" id="KW-0547">Nucleotide-binding</keyword>
<evidence type="ECO:0000313" key="8">
    <source>
        <dbReference type="EMBL" id="GET03487.1"/>
    </source>
</evidence>
<evidence type="ECO:0000256" key="4">
    <source>
        <dbReference type="ARBA" id="ARBA00022741"/>
    </source>
</evidence>
<dbReference type="GO" id="GO:0061631">
    <property type="term" value="F:ubiquitin conjugating enzyme activity"/>
    <property type="evidence" value="ECO:0007669"/>
    <property type="project" value="UniProtKB-EC"/>
</dbReference>
<gene>
    <name evidence="8" type="ORF">RCL2_002982800</name>
</gene>
<dbReference type="AlphaFoldDB" id="A0A8H3MGH0"/>
<dbReference type="OrthoDB" id="2355762at2759"/>
<dbReference type="PROSITE" id="PS50127">
    <property type="entry name" value="UBC_2"/>
    <property type="match status" value="1"/>
</dbReference>
<dbReference type="InterPro" id="IPR016135">
    <property type="entry name" value="UBQ-conjugating_enzyme/RWD"/>
</dbReference>
<evidence type="ECO:0000259" key="7">
    <source>
        <dbReference type="PROSITE" id="PS50127"/>
    </source>
</evidence>